<proteinExistence type="evidence at transcript level"/>
<evidence type="ECO:0000313" key="2">
    <source>
        <dbReference type="EMBL" id="ACA30292.1"/>
    </source>
</evidence>
<dbReference type="AlphaFoldDB" id="B1PIE4"/>
<keyword evidence="1" id="KW-0472">Membrane</keyword>
<keyword evidence="2" id="KW-0540">Nuclease</keyword>
<organism evidence="2">
    <name type="scientific">Cupressus sempervirens</name>
    <name type="common">Italian cypress</name>
    <dbReference type="NCBI Taxonomy" id="13469"/>
    <lineage>
        <taxon>Eukaryota</taxon>
        <taxon>Viridiplantae</taxon>
        <taxon>Streptophyta</taxon>
        <taxon>Embryophyta</taxon>
        <taxon>Tracheophyta</taxon>
        <taxon>Spermatophyta</taxon>
        <taxon>Pinopsida</taxon>
        <taxon>Pinidae</taxon>
        <taxon>Conifers II</taxon>
        <taxon>Cupressales</taxon>
        <taxon>Cupressaceae</taxon>
        <taxon>Cupressus</taxon>
    </lineage>
</organism>
<dbReference type="GO" id="GO:0004527">
    <property type="term" value="F:exonuclease activity"/>
    <property type="evidence" value="ECO:0007669"/>
    <property type="project" value="UniProtKB-KW"/>
</dbReference>
<name>B1PIE4_CUPSE</name>
<feature type="non-terminal residue" evidence="2">
    <location>
        <position position="1"/>
    </location>
</feature>
<protein>
    <submittedName>
        <fullName evidence="2">Putative exonuclease family protein</fullName>
    </submittedName>
</protein>
<feature type="transmembrane region" description="Helical" evidence="1">
    <location>
        <begin position="101"/>
        <end position="127"/>
    </location>
</feature>
<dbReference type="EMBL" id="EU430715">
    <property type="protein sequence ID" value="ACA30292.1"/>
    <property type="molecule type" value="mRNA"/>
</dbReference>
<feature type="non-terminal residue" evidence="2">
    <location>
        <position position="160"/>
    </location>
</feature>
<accession>B1PIE4</accession>
<reference evidence="2" key="1">
    <citation type="submission" date="2008-01" db="EMBL/GenBank/DDBJ databases">
        <title>Cloning and characterization of cold regulated sequences in cypress (Cupressus sempervirens).</title>
        <authorList>
            <person name="Pedron L."/>
            <person name="Baldi P."/>
            <person name="La Porta N."/>
        </authorList>
    </citation>
    <scope>NUCLEOTIDE SEQUENCE</scope>
</reference>
<keyword evidence="2" id="KW-0269">Exonuclease</keyword>
<sequence>SECNGNSEWRPLVTTKNGVVISTPTIRINIATQGAGETATYCTDLYERDSAGTTKRLSLTNVDVDELDKLFVYGRLVDADYSFDIYDYKQNAGIRLVAKRLTVVISLQIVLIIFTLVIFGALNYSFISVLLQLQESRACHKQRMLFFWKYLVLPPSSCEP</sequence>
<keyword evidence="1" id="KW-1133">Transmembrane helix</keyword>
<keyword evidence="1" id="KW-0812">Transmembrane</keyword>
<keyword evidence="2" id="KW-0378">Hydrolase</keyword>
<evidence type="ECO:0000256" key="1">
    <source>
        <dbReference type="SAM" id="Phobius"/>
    </source>
</evidence>